<sequence length="130" mass="14841">MTSRMTPGEIKKITEVVNQLQEPSWKSLIAELKDRGIFYSRQSLSAKTEIKMALRLRKEALKKVAASAGMPSVSKAESVSRIVKLTEEIEILKQQNSQLYELLLTWQYNAEMRGVTEDQLNQPLPHIKRA</sequence>
<proteinExistence type="predicted"/>
<keyword evidence="3" id="KW-1185">Reference proteome</keyword>
<feature type="coiled-coil region" evidence="1">
    <location>
        <begin position="75"/>
        <end position="102"/>
    </location>
</feature>
<evidence type="ECO:0000313" key="2">
    <source>
        <dbReference type="EMBL" id="TBW47755.1"/>
    </source>
</evidence>
<dbReference type="Proteomes" id="UP000313645">
    <property type="component" value="Unassembled WGS sequence"/>
</dbReference>
<reference evidence="2 3" key="1">
    <citation type="submission" date="2019-02" db="EMBL/GenBank/DDBJ databases">
        <title>Marinobacter halodurans sp. nov., a marine bacterium isolated from sea tidal flat.</title>
        <authorList>
            <person name="Yoo Y."/>
            <person name="Lee D.W."/>
            <person name="Kim B.S."/>
            <person name="Kim J.-J."/>
        </authorList>
    </citation>
    <scope>NUCLEOTIDE SEQUENCE [LARGE SCALE GENOMIC DNA]</scope>
    <source>
        <strain evidence="2 3">YJ-S3-2</strain>
    </source>
</reference>
<keyword evidence="1" id="KW-0175">Coiled coil</keyword>
<protein>
    <submittedName>
        <fullName evidence="2">Uncharacterized protein</fullName>
    </submittedName>
</protein>
<comment type="caution">
    <text evidence="2">The sequence shown here is derived from an EMBL/GenBank/DDBJ whole genome shotgun (WGS) entry which is preliminary data.</text>
</comment>
<dbReference type="RefSeq" id="WP_131484077.1">
    <property type="nucleotide sequence ID" value="NZ_SJDL01000058.1"/>
</dbReference>
<gene>
    <name evidence="2" type="ORF">EZI54_22255</name>
</gene>
<accession>A0ABY1ZHW7</accession>
<name>A0ABY1ZHW7_9GAMM</name>
<evidence type="ECO:0000256" key="1">
    <source>
        <dbReference type="SAM" id="Coils"/>
    </source>
</evidence>
<organism evidence="2 3">
    <name type="scientific">Marinobacter halodurans</name>
    <dbReference type="NCBI Taxonomy" id="2528979"/>
    <lineage>
        <taxon>Bacteria</taxon>
        <taxon>Pseudomonadati</taxon>
        <taxon>Pseudomonadota</taxon>
        <taxon>Gammaproteobacteria</taxon>
        <taxon>Pseudomonadales</taxon>
        <taxon>Marinobacteraceae</taxon>
        <taxon>Marinobacter</taxon>
    </lineage>
</organism>
<dbReference type="EMBL" id="SJDL01000058">
    <property type="protein sequence ID" value="TBW47755.1"/>
    <property type="molecule type" value="Genomic_DNA"/>
</dbReference>
<evidence type="ECO:0000313" key="3">
    <source>
        <dbReference type="Proteomes" id="UP000313645"/>
    </source>
</evidence>